<reference evidence="3 4" key="1">
    <citation type="submission" date="2020-08" db="EMBL/GenBank/DDBJ databases">
        <title>Sequencing the genomes of 1000 actinobacteria strains.</title>
        <authorList>
            <person name="Klenk H.-P."/>
        </authorList>
    </citation>
    <scope>NUCLEOTIDE SEQUENCE [LARGE SCALE GENOMIC DNA]</scope>
    <source>
        <strain evidence="3 4">DSM 17945</strain>
    </source>
</reference>
<dbReference type="EMBL" id="JACHMW010000001">
    <property type="protein sequence ID" value="MBB5849050.1"/>
    <property type="molecule type" value="Genomic_DNA"/>
</dbReference>
<keyword evidence="4" id="KW-1185">Reference proteome</keyword>
<feature type="transmembrane region" description="Helical" evidence="2">
    <location>
        <begin position="903"/>
        <end position="921"/>
    </location>
</feature>
<proteinExistence type="predicted"/>
<feature type="transmembrane region" description="Helical" evidence="2">
    <location>
        <begin position="781"/>
        <end position="798"/>
    </location>
</feature>
<feature type="compositionally biased region" description="Low complexity" evidence="1">
    <location>
        <begin position="42"/>
        <end position="58"/>
    </location>
</feature>
<protein>
    <submittedName>
        <fullName evidence="3">Uncharacterized protein</fullName>
    </submittedName>
</protein>
<feature type="compositionally biased region" description="Basic and acidic residues" evidence="1">
    <location>
        <begin position="165"/>
        <end position="174"/>
    </location>
</feature>
<feature type="compositionally biased region" description="Basic and acidic residues" evidence="1">
    <location>
        <begin position="228"/>
        <end position="320"/>
    </location>
</feature>
<feature type="transmembrane region" description="Helical" evidence="2">
    <location>
        <begin position="874"/>
        <end position="891"/>
    </location>
</feature>
<feature type="compositionally biased region" description="Basic and acidic residues" evidence="1">
    <location>
        <begin position="117"/>
        <end position="157"/>
    </location>
</feature>
<dbReference type="AlphaFoldDB" id="A0A7W9JJG7"/>
<feature type="compositionally biased region" description="Low complexity" evidence="1">
    <location>
        <begin position="25"/>
        <end position="34"/>
    </location>
</feature>
<sequence length="942" mass="103858">MQDPSSESHAALERLRGAPKPVPAPEEAAAAPRTPDQDDDGAAAAEDPVPSAARTPADDPAPAPSPAPPQDAETAPAPDASPASDADAPADVEADVEAPAPRVARPRRALAAPGQISRRDLRRHERALRTGRPETADARRVREGRRTDVHQAMERLRTPGAPAEQRPRRDLSDILDRLGSPDLARFTAPLVGTVERILPAPSADPQKAAQAARRREEAEARRRARLQSGRERAAESARRRAAEHDRLAAEAAEREAALRDDDARSEARRADEEAAAAKEARRQERLRERRTARRAAAEERARLAAEAVEADRERERREAEEAAAAAAREEAALQARLQEEARARQERAEQEERRAQERAAEEARLEQAARIARRRREEERERQRREAERRRRLAQEAKARAAADQEERRQQEQERRRREAKVAEERARVQAERRAREEAELAERERRRLEAEAEAERRRQAAEAERRRREAERAEAERRARAEEAERRRQEAERRRREAEEAARRAAEARRLHAERTRAHTVLHAERALAQARLLEDRARDAERRAAEEEARRLREHQDRESRALYRAARELEGPEVIPAASQRPLLARPEEGLTDEELVARARQALPEWRHRQRLATKARAVGAETAAGRSAGPSTGPVPLIPGYTPAAPEEPAGPATVRDRRGQLVLTLVWAAFVLAGVWGLGLFRFVPGLDALDAGPYPAAGDGRHGSGATVFSLFPLHPVIWPVLWLLTGLHVARQWGPGQGAAPRHRRTRGPMAGALLALALWFPLTVLVPWGLESALWLVALSLMLGAVRRLGARPAAGRLARLAEDGAPGVLLGTLLAGAPTALAATLHPWGVHVGWFPTELVAALVLLALLPGAVRLVLGGRGRMGVAVGMAWTLLCLALPRLLPSPLGAQQSAWVGFAAAFGALLLLTAAAVRRSWVRQIERDAARRPLPAVA</sequence>
<feature type="region of interest" description="Disordered" evidence="1">
    <location>
        <begin position="623"/>
        <end position="658"/>
    </location>
</feature>
<feature type="transmembrane region" description="Helical" evidence="2">
    <location>
        <begin position="667"/>
        <end position="690"/>
    </location>
</feature>
<feature type="compositionally biased region" description="Pro residues" evidence="1">
    <location>
        <begin position="59"/>
        <end position="69"/>
    </location>
</feature>
<dbReference type="Proteomes" id="UP000567246">
    <property type="component" value="Unassembled WGS sequence"/>
</dbReference>
<accession>A0A7W9JJG7</accession>
<feature type="compositionally biased region" description="Basic and acidic residues" evidence="1">
    <location>
        <begin position="327"/>
        <end position="367"/>
    </location>
</feature>
<comment type="caution">
    <text evidence="3">The sequence shown here is derived from an EMBL/GenBank/DDBJ whole genome shotgun (WGS) entry which is preliminary data.</text>
</comment>
<keyword evidence="2" id="KW-1133">Transmembrane helix</keyword>
<evidence type="ECO:0000256" key="1">
    <source>
        <dbReference type="SAM" id="MobiDB-lite"/>
    </source>
</evidence>
<feature type="region of interest" description="Disordered" evidence="1">
    <location>
        <begin position="1"/>
        <end position="174"/>
    </location>
</feature>
<feature type="compositionally biased region" description="Low complexity" evidence="1">
    <location>
        <begin position="644"/>
        <end position="658"/>
    </location>
</feature>
<organism evidence="3 4">
    <name type="scientific">Micrococcus endophyticus</name>
    <dbReference type="NCBI Taxonomy" id="455343"/>
    <lineage>
        <taxon>Bacteria</taxon>
        <taxon>Bacillati</taxon>
        <taxon>Actinomycetota</taxon>
        <taxon>Actinomycetes</taxon>
        <taxon>Micrococcales</taxon>
        <taxon>Micrococcaceae</taxon>
        <taxon>Micrococcus</taxon>
    </lineage>
</organism>
<feature type="transmembrane region" description="Helical" evidence="2">
    <location>
        <begin position="756"/>
        <end position="775"/>
    </location>
</feature>
<evidence type="ECO:0000313" key="3">
    <source>
        <dbReference type="EMBL" id="MBB5849050.1"/>
    </source>
</evidence>
<keyword evidence="2" id="KW-0812">Transmembrane</keyword>
<feature type="transmembrane region" description="Helical" evidence="2">
    <location>
        <begin position="818"/>
        <end position="838"/>
    </location>
</feature>
<feature type="compositionally biased region" description="Basic and acidic residues" evidence="1">
    <location>
        <begin position="375"/>
        <end position="512"/>
    </location>
</feature>
<feature type="transmembrane region" description="Helical" evidence="2">
    <location>
        <begin position="710"/>
        <end position="735"/>
    </location>
</feature>
<keyword evidence="2" id="KW-0472">Membrane</keyword>
<name>A0A7W9JJG7_9MICC</name>
<feature type="region of interest" description="Disordered" evidence="1">
    <location>
        <begin position="196"/>
        <end position="512"/>
    </location>
</feature>
<dbReference type="RefSeq" id="WP_246416919.1">
    <property type="nucleotide sequence ID" value="NZ_JACHMW010000001.1"/>
</dbReference>
<gene>
    <name evidence="3" type="ORF">HDA33_001614</name>
</gene>
<feature type="transmembrane region" description="Helical" evidence="2">
    <location>
        <begin position="844"/>
        <end position="867"/>
    </location>
</feature>
<feature type="compositionally biased region" description="Low complexity" evidence="1">
    <location>
        <begin position="97"/>
        <end position="113"/>
    </location>
</feature>
<evidence type="ECO:0000313" key="4">
    <source>
        <dbReference type="Proteomes" id="UP000567246"/>
    </source>
</evidence>
<evidence type="ECO:0000256" key="2">
    <source>
        <dbReference type="SAM" id="Phobius"/>
    </source>
</evidence>
<feature type="compositionally biased region" description="Low complexity" evidence="1">
    <location>
        <begin position="70"/>
        <end position="87"/>
    </location>
</feature>